<keyword evidence="12" id="KW-1185">Reference proteome</keyword>
<feature type="region of interest" description="Disordered" evidence="10">
    <location>
        <begin position="1"/>
        <end position="23"/>
    </location>
</feature>
<keyword evidence="6 9" id="KW-0808">Transferase</keyword>
<dbReference type="GO" id="GO:0052913">
    <property type="term" value="F:16S rRNA (guanine(966)-N(2))-methyltransferase activity"/>
    <property type="evidence" value="ECO:0007669"/>
    <property type="project" value="UniProtKB-EC"/>
</dbReference>
<evidence type="ECO:0000256" key="10">
    <source>
        <dbReference type="SAM" id="MobiDB-lite"/>
    </source>
</evidence>
<dbReference type="Proteomes" id="UP000199424">
    <property type="component" value="Unassembled WGS sequence"/>
</dbReference>
<dbReference type="InterPro" id="IPR004398">
    <property type="entry name" value="RNA_MeTrfase_RsmD"/>
</dbReference>
<dbReference type="Gene3D" id="3.40.50.150">
    <property type="entry name" value="Vaccinia Virus protein VP39"/>
    <property type="match status" value="1"/>
</dbReference>
<proteinExistence type="inferred from homology"/>
<evidence type="ECO:0000313" key="11">
    <source>
        <dbReference type="EMBL" id="SFR54029.1"/>
    </source>
</evidence>
<name>A0A1I6HHV7_9GAMM</name>
<evidence type="ECO:0000256" key="2">
    <source>
        <dbReference type="ARBA" id="ARBA00005269"/>
    </source>
</evidence>
<dbReference type="EMBL" id="FOYU01000003">
    <property type="protein sequence ID" value="SFR54029.1"/>
    <property type="molecule type" value="Genomic_DNA"/>
</dbReference>
<comment type="function">
    <text evidence="1 9">Specifically methylates the guanine in position 966 of 16S rRNA in the assembled 30S particle.</text>
</comment>
<dbReference type="PANTHER" id="PTHR43542">
    <property type="entry name" value="METHYLTRANSFERASE"/>
    <property type="match status" value="1"/>
</dbReference>
<dbReference type="InterPro" id="IPR029063">
    <property type="entry name" value="SAM-dependent_MTases_sf"/>
</dbReference>
<evidence type="ECO:0000256" key="9">
    <source>
        <dbReference type="PIRNR" id="PIRNR004553"/>
    </source>
</evidence>
<dbReference type="CDD" id="cd02440">
    <property type="entry name" value="AdoMet_MTases"/>
    <property type="match status" value="1"/>
</dbReference>
<dbReference type="SUPFAM" id="SSF53335">
    <property type="entry name" value="S-adenosyl-L-methionine-dependent methyltransferases"/>
    <property type="match status" value="1"/>
</dbReference>
<dbReference type="PROSITE" id="PS00092">
    <property type="entry name" value="N6_MTASE"/>
    <property type="match status" value="1"/>
</dbReference>
<feature type="compositionally biased region" description="Polar residues" evidence="10">
    <location>
        <begin position="1"/>
        <end position="11"/>
    </location>
</feature>
<keyword evidence="7 9" id="KW-0949">S-adenosyl-L-methionine</keyword>
<organism evidence="11 12">
    <name type="scientific">Pseudidiomarina maritima</name>
    <dbReference type="NCBI Taxonomy" id="519453"/>
    <lineage>
        <taxon>Bacteria</taxon>
        <taxon>Pseudomonadati</taxon>
        <taxon>Pseudomonadota</taxon>
        <taxon>Gammaproteobacteria</taxon>
        <taxon>Alteromonadales</taxon>
        <taxon>Idiomarinaceae</taxon>
        <taxon>Pseudidiomarina</taxon>
    </lineage>
</organism>
<evidence type="ECO:0000313" key="12">
    <source>
        <dbReference type="Proteomes" id="UP000199424"/>
    </source>
</evidence>
<comment type="catalytic activity">
    <reaction evidence="8 9">
        <text>guanosine(966) in 16S rRNA + S-adenosyl-L-methionine = N(2)-methylguanosine(966) in 16S rRNA + S-adenosyl-L-homocysteine + H(+)</text>
        <dbReference type="Rhea" id="RHEA:23548"/>
        <dbReference type="Rhea" id="RHEA-COMP:10211"/>
        <dbReference type="Rhea" id="RHEA-COMP:10212"/>
        <dbReference type="ChEBI" id="CHEBI:15378"/>
        <dbReference type="ChEBI" id="CHEBI:57856"/>
        <dbReference type="ChEBI" id="CHEBI:59789"/>
        <dbReference type="ChEBI" id="CHEBI:74269"/>
        <dbReference type="ChEBI" id="CHEBI:74481"/>
        <dbReference type="EC" id="2.1.1.171"/>
    </reaction>
</comment>
<sequence>MPRSSYKQKSTPRPDAKQRSHQGAGELRIIGGLLRGRKLAIADVPGLRPTTDRVRETLFNWLQFELTDSRCLDLFAGSGALAFEALSRGAMQVTLVEKDAQAANLLAQHAAKLSEAVNGQALVQRGDALQFLQQQPDVSFNVIFVDPPFGMGLADDCLTLIAQNNWVSSGSWVYVETEKAIQPRVPATWLLHREKFAGQVAFRLYHVN</sequence>
<accession>A0A1I6HHV7</accession>
<dbReference type="InterPro" id="IPR002052">
    <property type="entry name" value="DNA_methylase_N6_adenine_CS"/>
</dbReference>
<dbReference type="PIRSF" id="PIRSF004553">
    <property type="entry name" value="CHP00095"/>
    <property type="match status" value="1"/>
</dbReference>
<evidence type="ECO:0000256" key="6">
    <source>
        <dbReference type="ARBA" id="ARBA00022679"/>
    </source>
</evidence>
<gene>
    <name evidence="11" type="ORF">SAMN04488070_1806</name>
</gene>
<dbReference type="RefSeq" id="WP_092857770.1">
    <property type="nucleotide sequence ID" value="NZ_FOYU01000003.1"/>
</dbReference>
<dbReference type="EC" id="2.1.1.171" evidence="3 9"/>
<dbReference type="NCBIfam" id="TIGR00095">
    <property type="entry name" value="16S rRNA (guanine(966)-N(2))-methyltransferase RsmD"/>
    <property type="match status" value="1"/>
</dbReference>
<dbReference type="Pfam" id="PF03602">
    <property type="entry name" value="Cons_hypoth95"/>
    <property type="match status" value="1"/>
</dbReference>
<comment type="similarity">
    <text evidence="2 9">Belongs to the methyltransferase superfamily. RsmD family.</text>
</comment>
<dbReference type="PANTHER" id="PTHR43542:SF1">
    <property type="entry name" value="METHYLTRANSFERASE"/>
    <property type="match status" value="1"/>
</dbReference>
<keyword evidence="9" id="KW-0698">rRNA processing</keyword>
<evidence type="ECO:0000256" key="1">
    <source>
        <dbReference type="ARBA" id="ARBA00002649"/>
    </source>
</evidence>
<evidence type="ECO:0000256" key="7">
    <source>
        <dbReference type="ARBA" id="ARBA00022691"/>
    </source>
</evidence>
<dbReference type="AlphaFoldDB" id="A0A1I6HHV7"/>
<evidence type="ECO:0000256" key="5">
    <source>
        <dbReference type="ARBA" id="ARBA00022603"/>
    </source>
</evidence>
<evidence type="ECO:0000256" key="4">
    <source>
        <dbReference type="ARBA" id="ARBA00013682"/>
    </source>
</evidence>
<evidence type="ECO:0000256" key="3">
    <source>
        <dbReference type="ARBA" id="ARBA00012141"/>
    </source>
</evidence>
<protein>
    <recommendedName>
        <fullName evidence="4 9">Ribosomal RNA small subunit methyltransferase D</fullName>
        <ecNumber evidence="3 9">2.1.1.171</ecNumber>
    </recommendedName>
</protein>
<reference evidence="12" key="1">
    <citation type="submission" date="2016-10" db="EMBL/GenBank/DDBJ databases">
        <authorList>
            <person name="Varghese N."/>
            <person name="Submissions S."/>
        </authorList>
    </citation>
    <scope>NUCLEOTIDE SEQUENCE [LARGE SCALE GENOMIC DNA]</scope>
    <source>
        <strain evidence="12">CGMCC 1.7285</strain>
    </source>
</reference>
<keyword evidence="5 9" id="KW-0489">Methyltransferase</keyword>
<dbReference type="GO" id="GO:0003676">
    <property type="term" value="F:nucleic acid binding"/>
    <property type="evidence" value="ECO:0007669"/>
    <property type="project" value="InterPro"/>
</dbReference>
<evidence type="ECO:0000256" key="8">
    <source>
        <dbReference type="ARBA" id="ARBA00048326"/>
    </source>
</evidence>